<proteinExistence type="predicted"/>
<dbReference type="PROSITE" id="PS01117">
    <property type="entry name" value="HTH_MARR_1"/>
    <property type="match status" value="1"/>
</dbReference>
<dbReference type="InterPro" id="IPR023187">
    <property type="entry name" value="Tscrpt_reg_MarR-type_CS"/>
</dbReference>
<dbReference type="PANTHER" id="PTHR39515">
    <property type="entry name" value="CONSERVED PROTEIN"/>
    <property type="match status" value="1"/>
</dbReference>
<comment type="caution">
    <text evidence="5">The sequence shown here is derived from an EMBL/GenBank/DDBJ whole genome shotgun (WGS) entry which is preliminary data.</text>
</comment>
<protein>
    <submittedName>
        <fullName evidence="5">DNA-binding MarR family transcriptional regulator</fullName>
    </submittedName>
</protein>
<dbReference type="Proteomes" id="UP000225548">
    <property type="component" value="Unassembled WGS sequence"/>
</dbReference>
<dbReference type="InterPro" id="IPR036388">
    <property type="entry name" value="WH-like_DNA-bd_sf"/>
</dbReference>
<evidence type="ECO:0000259" key="4">
    <source>
        <dbReference type="PROSITE" id="PS50995"/>
    </source>
</evidence>
<keyword evidence="3" id="KW-0804">Transcription</keyword>
<evidence type="ECO:0000256" key="1">
    <source>
        <dbReference type="ARBA" id="ARBA00023015"/>
    </source>
</evidence>
<dbReference type="SMART" id="SM00347">
    <property type="entry name" value="HTH_MARR"/>
    <property type="match status" value="1"/>
</dbReference>
<evidence type="ECO:0000313" key="6">
    <source>
        <dbReference type="Proteomes" id="UP000225548"/>
    </source>
</evidence>
<dbReference type="EMBL" id="PDJG01000001">
    <property type="protein sequence ID" value="PFG32287.1"/>
    <property type="molecule type" value="Genomic_DNA"/>
</dbReference>
<dbReference type="AlphaFoldDB" id="A0A2A9DZR1"/>
<keyword evidence="1" id="KW-0805">Transcription regulation</keyword>
<dbReference type="InterPro" id="IPR036390">
    <property type="entry name" value="WH_DNA-bd_sf"/>
</dbReference>
<evidence type="ECO:0000256" key="3">
    <source>
        <dbReference type="ARBA" id="ARBA00023163"/>
    </source>
</evidence>
<dbReference type="RefSeq" id="WP_245861902.1">
    <property type="nucleotide sequence ID" value="NZ_PDJG01000001.1"/>
</dbReference>
<gene>
    <name evidence="5" type="ORF">ATL42_0107</name>
</gene>
<dbReference type="InterPro" id="IPR052526">
    <property type="entry name" value="HTH-type_Bedaq_tolerance"/>
</dbReference>
<dbReference type="PROSITE" id="PS50995">
    <property type="entry name" value="HTH_MARR_2"/>
    <property type="match status" value="1"/>
</dbReference>
<keyword evidence="2 5" id="KW-0238">DNA-binding</keyword>
<keyword evidence="6" id="KW-1185">Reference proteome</keyword>
<accession>A0A2A9DZR1</accession>
<sequence>MTNQTTGQISGQATDLCGPDTLAGQLRVALTRVSRRLRAQKGDAELTEGQLAVLFAIRKLGPMTPGALAEHENMRPPSMTRIVSALADAGLVLKVGDATDRRLVVVEMTALGASEIAETKRRRNQWLTEKLDGLTAEDRQTLARASELLTEIAAR</sequence>
<evidence type="ECO:0000256" key="2">
    <source>
        <dbReference type="ARBA" id="ARBA00023125"/>
    </source>
</evidence>
<dbReference type="Pfam" id="PF01047">
    <property type="entry name" value="MarR"/>
    <property type="match status" value="1"/>
</dbReference>
<reference evidence="5 6" key="1">
    <citation type="submission" date="2017-10" db="EMBL/GenBank/DDBJ databases">
        <title>Sequencing the genomes of 1000 actinobacteria strains.</title>
        <authorList>
            <person name="Klenk H.-P."/>
        </authorList>
    </citation>
    <scope>NUCLEOTIDE SEQUENCE [LARGE SCALE GENOMIC DNA]</scope>
    <source>
        <strain evidence="5 6">DSM 18966</strain>
    </source>
</reference>
<organism evidence="5 6">
    <name type="scientific">Sanguibacter antarcticus</name>
    <dbReference type="NCBI Taxonomy" id="372484"/>
    <lineage>
        <taxon>Bacteria</taxon>
        <taxon>Bacillati</taxon>
        <taxon>Actinomycetota</taxon>
        <taxon>Actinomycetes</taxon>
        <taxon>Micrococcales</taxon>
        <taxon>Sanguibacteraceae</taxon>
        <taxon>Sanguibacter</taxon>
    </lineage>
</organism>
<dbReference type="InterPro" id="IPR000835">
    <property type="entry name" value="HTH_MarR-typ"/>
</dbReference>
<evidence type="ECO:0000313" key="5">
    <source>
        <dbReference type="EMBL" id="PFG32287.1"/>
    </source>
</evidence>
<dbReference type="Gene3D" id="1.10.10.10">
    <property type="entry name" value="Winged helix-like DNA-binding domain superfamily/Winged helix DNA-binding domain"/>
    <property type="match status" value="1"/>
</dbReference>
<feature type="domain" description="HTH marR-type" evidence="4">
    <location>
        <begin position="23"/>
        <end position="154"/>
    </location>
</feature>
<dbReference type="PANTHER" id="PTHR39515:SF2">
    <property type="entry name" value="HTH-TYPE TRANSCRIPTIONAL REGULATOR RV0880"/>
    <property type="match status" value="1"/>
</dbReference>
<dbReference type="GO" id="GO:0003677">
    <property type="term" value="F:DNA binding"/>
    <property type="evidence" value="ECO:0007669"/>
    <property type="project" value="UniProtKB-KW"/>
</dbReference>
<name>A0A2A9DZR1_9MICO</name>
<dbReference type="SUPFAM" id="SSF46785">
    <property type="entry name" value="Winged helix' DNA-binding domain"/>
    <property type="match status" value="1"/>
</dbReference>
<dbReference type="GO" id="GO:0003700">
    <property type="term" value="F:DNA-binding transcription factor activity"/>
    <property type="evidence" value="ECO:0007669"/>
    <property type="project" value="InterPro"/>
</dbReference>